<reference evidence="7" key="1">
    <citation type="journal article" date="2023" name="Commun. Biol.">
        <title>Genome analysis of Parmales, the sister group of diatoms, reveals the evolutionary specialization of diatoms from phago-mixotrophs to photoautotrophs.</title>
        <authorList>
            <person name="Ban H."/>
            <person name="Sato S."/>
            <person name="Yoshikawa S."/>
            <person name="Yamada K."/>
            <person name="Nakamura Y."/>
            <person name="Ichinomiya M."/>
            <person name="Sato N."/>
            <person name="Blanc-Mathieu R."/>
            <person name="Endo H."/>
            <person name="Kuwata A."/>
            <person name="Ogata H."/>
        </authorList>
    </citation>
    <scope>NUCLEOTIDE SEQUENCE [LARGE SCALE GENOMIC DNA]</scope>
</reference>
<sequence length="683" mass="78144">IVNRPGMSTKVQDRKLARKEKRQGKKRNRKEYNDKLHPKEPEVDKPTGDSEIVEPVKKIKKLKPELKKFNIIGNEADDEIIASLGAKLSKKGDKKLRKEYGEEMGEDFMDFLEGLEGIEERLGLKEEEEEEEEEEERRPKKKKEKKKKKKKGMFEVDAPTTTAKYVPPHLRNKASTLTTPTSIILTSSLNKLSSSNLRQTLISLTSSGIPHTSILSTFLTTLKTYDNIPPTSSIYQNIKFIHLLSLLSSFLWNSLGVNILEVNFKVIFNCKVLNGEIINNLTSIATFYIMKKISTKFLLDFLLLILNDDRRGVLETITCLNYILDVCGIKISKELGEDDTKIIQDIERIVKGLKMEEGRNDNGTKIEYMKENVLTKIKYLTKYKGKLAKNIQAHPIISDVEMRKRMLKDLEENVKTEWKIENGLGLKVDDFIHLEKRGRWWKVGEVYNKDGLNGEKKEEAKEDKVEDGLDGMARKLKMTTPLRKKILGLLLGSFDAFEFHATLNSLNLNQNDMREATRVVVDVCGQEKKFNVYYLNILKRMIEEEGKESKKTICLMFKDVVKDLGGNIKRARNLGRLFGECVVGGVDFFWVGRDVEWLKPSEEIVVFGVYCFSVVFGVFSDIEIEGFARKARKDRGSSDEILGFLGKFAGGWKGNVKGSEWRRKWKTCMKLMQVGGGDEDADM</sequence>
<feature type="compositionally biased region" description="Basic residues" evidence="4">
    <location>
        <begin position="139"/>
        <end position="151"/>
    </location>
</feature>
<feature type="compositionally biased region" description="Acidic residues" evidence="4">
    <location>
        <begin position="126"/>
        <end position="135"/>
    </location>
</feature>
<feature type="region of interest" description="Disordered" evidence="4">
    <location>
        <begin position="122"/>
        <end position="152"/>
    </location>
</feature>
<evidence type="ECO:0000256" key="2">
    <source>
        <dbReference type="ARBA" id="ARBA00006856"/>
    </source>
</evidence>
<comment type="subcellular location">
    <subcellularLocation>
        <location evidence="1">Nucleus</location>
    </subcellularLocation>
</comment>
<dbReference type="Gene3D" id="1.25.40.180">
    <property type="match status" value="1"/>
</dbReference>
<dbReference type="Pfam" id="PF02847">
    <property type="entry name" value="MA3"/>
    <property type="match status" value="1"/>
</dbReference>
<feature type="compositionally biased region" description="Basic and acidic residues" evidence="4">
    <location>
        <begin position="30"/>
        <end position="51"/>
    </location>
</feature>
<dbReference type="EMBL" id="BLQM01000178">
    <property type="protein sequence ID" value="GMH72644.1"/>
    <property type="molecule type" value="Genomic_DNA"/>
</dbReference>
<feature type="domain" description="MI" evidence="5">
    <location>
        <begin position="481"/>
        <end position="597"/>
    </location>
</feature>
<evidence type="ECO:0000256" key="1">
    <source>
        <dbReference type="ARBA" id="ARBA00004123"/>
    </source>
</evidence>
<comment type="caution">
    <text evidence="6">The sequence shown here is derived from an EMBL/GenBank/DDBJ whole genome shotgun (WGS) entry which is preliminary data.</text>
</comment>
<organism evidence="6 7">
    <name type="scientific">Triparma laevis f. inornata</name>
    <dbReference type="NCBI Taxonomy" id="1714386"/>
    <lineage>
        <taxon>Eukaryota</taxon>
        <taxon>Sar</taxon>
        <taxon>Stramenopiles</taxon>
        <taxon>Ochrophyta</taxon>
        <taxon>Bolidophyceae</taxon>
        <taxon>Parmales</taxon>
        <taxon>Triparmaceae</taxon>
        <taxon>Triparma</taxon>
    </lineage>
</organism>
<name>A0A9W7AIZ0_9STRA</name>
<gene>
    <name evidence="6" type="ORF">TL16_g05968</name>
</gene>
<proteinExistence type="inferred from homology"/>
<dbReference type="InterPro" id="IPR050781">
    <property type="entry name" value="CWC22_splicing_factor"/>
</dbReference>
<dbReference type="GO" id="GO:0005730">
    <property type="term" value="C:nucleolus"/>
    <property type="evidence" value="ECO:0007669"/>
    <property type="project" value="TreeGrafter"/>
</dbReference>
<feature type="non-terminal residue" evidence="6">
    <location>
        <position position="1"/>
    </location>
</feature>
<dbReference type="GO" id="GO:0042274">
    <property type="term" value="P:ribosomal small subunit biogenesis"/>
    <property type="evidence" value="ECO:0007669"/>
    <property type="project" value="TreeGrafter"/>
</dbReference>
<keyword evidence="3" id="KW-0539">Nucleus</keyword>
<dbReference type="AlphaFoldDB" id="A0A9W7AIZ0"/>
<evidence type="ECO:0000313" key="6">
    <source>
        <dbReference type="EMBL" id="GMH72644.1"/>
    </source>
</evidence>
<dbReference type="PROSITE" id="PS51366">
    <property type="entry name" value="MI"/>
    <property type="match status" value="1"/>
</dbReference>
<evidence type="ECO:0000256" key="3">
    <source>
        <dbReference type="ARBA" id="ARBA00023242"/>
    </source>
</evidence>
<dbReference type="PANTHER" id="PTHR18034:SF4">
    <property type="entry name" value="NUCLEOLAR MIF4G DOMAIN-CONTAINING PROTEIN 1"/>
    <property type="match status" value="1"/>
</dbReference>
<evidence type="ECO:0000259" key="5">
    <source>
        <dbReference type="PROSITE" id="PS51366"/>
    </source>
</evidence>
<accession>A0A9W7AIZ0</accession>
<dbReference type="InterPro" id="IPR016024">
    <property type="entry name" value="ARM-type_fold"/>
</dbReference>
<dbReference type="GO" id="GO:0003723">
    <property type="term" value="F:RNA binding"/>
    <property type="evidence" value="ECO:0007669"/>
    <property type="project" value="TreeGrafter"/>
</dbReference>
<evidence type="ECO:0000256" key="4">
    <source>
        <dbReference type="SAM" id="MobiDB-lite"/>
    </source>
</evidence>
<dbReference type="Proteomes" id="UP001162640">
    <property type="component" value="Unassembled WGS sequence"/>
</dbReference>
<evidence type="ECO:0000313" key="7">
    <source>
        <dbReference type="Proteomes" id="UP001162640"/>
    </source>
</evidence>
<comment type="similarity">
    <text evidence="2">Belongs to the CWC22 family.</text>
</comment>
<dbReference type="InterPro" id="IPR003891">
    <property type="entry name" value="Initiation_fac_eIF4g_MI"/>
</dbReference>
<feature type="compositionally biased region" description="Basic residues" evidence="4">
    <location>
        <begin position="16"/>
        <end position="29"/>
    </location>
</feature>
<protein>
    <recommendedName>
        <fullName evidence="5">MI domain-containing protein</fullName>
    </recommendedName>
</protein>
<feature type="region of interest" description="Disordered" evidence="4">
    <location>
        <begin position="1"/>
        <end position="51"/>
    </location>
</feature>
<dbReference type="SUPFAM" id="SSF48371">
    <property type="entry name" value="ARM repeat"/>
    <property type="match status" value="1"/>
</dbReference>
<dbReference type="PANTHER" id="PTHR18034">
    <property type="entry name" value="CELL CYCLE CONTROL PROTEIN CWF22-RELATED"/>
    <property type="match status" value="1"/>
</dbReference>